<reference evidence="2 3" key="1">
    <citation type="submission" date="2018-01" db="EMBL/GenBank/DDBJ databases">
        <title>Draft genome sequences of Chryseobacterium lactis NCTC11390, Chryseobacterium oncorhynchi 701B-08, and Chryseobacterium viscerum 687B-08.</title>
        <authorList>
            <person name="Jeong J.-J."/>
            <person name="Lee Y.J."/>
            <person name="Park B."/>
            <person name="Choi I.-G."/>
            <person name="Kim K.D."/>
        </authorList>
    </citation>
    <scope>NUCLEOTIDE SEQUENCE [LARGE SCALE GENOMIC DNA]</scope>
    <source>
        <strain evidence="2 3">NCTC11390</strain>
    </source>
</reference>
<organism evidence="2 3">
    <name type="scientific">Chryseobacterium lactis</name>
    <dbReference type="NCBI Taxonomy" id="1241981"/>
    <lineage>
        <taxon>Bacteria</taxon>
        <taxon>Pseudomonadati</taxon>
        <taxon>Bacteroidota</taxon>
        <taxon>Flavobacteriia</taxon>
        <taxon>Flavobacteriales</taxon>
        <taxon>Weeksellaceae</taxon>
        <taxon>Chryseobacterium group</taxon>
        <taxon>Chryseobacterium</taxon>
    </lineage>
</organism>
<dbReference type="KEGG" id="clac:EG342_02490"/>
<evidence type="ECO:0000313" key="2">
    <source>
        <dbReference type="EMBL" id="PNW13432.1"/>
    </source>
</evidence>
<evidence type="ECO:0000313" key="4">
    <source>
        <dbReference type="Proteomes" id="UP000279972"/>
    </source>
</evidence>
<dbReference type="Proteomes" id="UP000279972">
    <property type="component" value="Chromosome"/>
</dbReference>
<gene>
    <name evidence="2" type="ORF">C1637_11450</name>
    <name evidence="1" type="ORF">EG342_02490</name>
</gene>
<dbReference type="AlphaFoldDB" id="A0A3G6RNG8"/>
<proteinExistence type="predicted"/>
<evidence type="ECO:0000313" key="3">
    <source>
        <dbReference type="Proteomes" id="UP000236262"/>
    </source>
</evidence>
<dbReference type="Proteomes" id="UP000236262">
    <property type="component" value="Unassembled WGS sequence"/>
</dbReference>
<reference evidence="1 4" key="2">
    <citation type="submission" date="2018-11" db="EMBL/GenBank/DDBJ databases">
        <title>Proposal to divide the Flavobacteriaceae and reorganize its genera based on Amino Acid Identity values calculated from whole genome sequences.</title>
        <authorList>
            <person name="Nicholson A.C."/>
            <person name="Gulvik C.A."/>
            <person name="Whitney A.M."/>
            <person name="Humrighouse B.W."/>
            <person name="Bell M."/>
            <person name="Holmes B."/>
            <person name="Steigerwalt A.G."/>
            <person name="Villarma A."/>
            <person name="Sheth M."/>
            <person name="Batra D."/>
            <person name="Pryor J."/>
            <person name="Bernardet J.-F."/>
            <person name="Hugo C."/>
            <person name="Kampfer P."/>
            <person name="Newman J."/>
            <person name="McQuiston J.R."/>
        </authorList>
    </citation>
    <scope>NUCLEOTIDE SEQUENCE [LARGE SCALE GENOMIC DNA]</scope>
    <source>
        <strain evidence="1 4">KC_1864</strain>
    </source>
</reference>
<protein>
    <submittedName>
        <fullName evidence="2">Uncharacterized protein</fullName>
    </submittedName>
</protein>
<accession>A0A3G6RNG8</accession>
<evidence type="ECO:0000313" key="1">
    <source>
        <dbReference type="EMBL" id="AZA80846.1"/>
    </source>
</evidence>
<dbReference type="EMBL" id="PPEH01000004">
    <property type="protein sequence ID" value="PNW13432.1"/>
    <property type="molecule type" value="Genomic_DNA"/>
</dbReference>
<keyword evidence="4" id="KW-1185">Reference proteome</keyword>
<name>A0A3G6RNG8_CHRLC</name>
<sequence length="72" mass="8360">MKAILIMDKTSKDSFKVKKVIVNKIDSVYINTDKTIIYIINDKNEYISVRPDFKVEKLSHKPNVIFNSINSL</sequence>
<dbReference type="EMBL" id="CP033924">
    <property type="protein sequence ID" value="AZA80846.1"/>
    <property type="molecule type" value="Genomic_DNA"/>
</dbReference>